<dbReference type="SMART" id="SM01321">
    <property type="entry name" value="Y1_Tnp"/>
    <property type="match status" value="1"/>
</dbReference>
<dbReference type="PANTHER" id="PTHR34322">
    <property type="entry name" value="TRANSPOSASE, Y1_TNP DOMAIN-CONTAINING"/>
    <property type="match status" value="1"/>
</dbReference>
<dbReference type="SUPFAM" id="SSF143422">
    <property type="entry name" value="Transposase IS200-like"/>
    <property type="match status" value="1"/>
</dbReference>
<evidence type="ECO:0000313" key="3">
    <source>
        <dbReference type="Proteomes" id="UP000760472"/>
    </source>
</evidence>
<reference evidence="2 3" key="1">
    <citation type="submission" date="2021-02" db="EMBL/GenBank/DDBJ databases">
        <title>A novel species of genus Amphritea isolated from a fishpond in China.</title>
        <authorList>
            <person name="Lu H."/>
        </authorList>
    </citation>
    <scope>NUCLEOTIDE SEQUENCE [LARGE SCALE GENOMIC DNA]</scope>
    <source>
        <strain evidence="2 3">RP18W</strain>
    </source>
</reference>
<evidence type="ECO:0000313" key="2">
    <source>
        <dbReference type="EMBL" id="MBN0986690.1"/>
    </source>
</evidence>
<keyword evidence="3" id="KW-1185">Reference proteome</keyword>
<proteinExistence type="predicted"/>
<dbReference type="RefSeq" id="WP_205213044.1">
    <property type="nucleotide sequence ID" value="NZ_JAFFZP010000005.1"/>
</dbReference>
<feature type="domain" description="Transposase IS200-like" evidence="1">
    <location>
        <begin position="9"/>
        <end position="124"/>
    </location>
</feature>
<dbReference type="Proteomes" id="UP000760472">
    <property type="component" value="Unassembled WGS sequence"/>
</dbReference>
<name>A0ABS2W4P5_9GAMM</name>
<sequence>MPRKPRFYLPGVPVHIVQRGHSRDPVFFEDQDYATYAYWIKESSKKYSVSIHAFVMMTNHIHLLITPRGAESVSLFMQFIGRRYVPYINHKYGRSGSIWEGRYKACLVQDDTYFLTVMRYIELNPVRAGMVELPGHYRWSSFCHNSGIKNIEFLRPHPSYGALGKNQQERHLMYQELFKGHIDEDAMKRIREAWQTGTPLGNEMFRDKVERQLQCKVGQFQRGRPKMTIDQKGL</sequence>
<protein>
    <submittedName>
        <fullName evidence="2">Transposase</fullName>
    </submittedName>
</protein>
<dbReference type="InterPro" id="IPR036515">
    <property type="entry name" value="Transposase_17_sf"/>
</dbReference>
<dbReference type="InterPro" id="IPR002686">
    <property type="entry name" value="Transposase_17"/>
</dbReference>
<evidence type="ECO:0000259" key="1">
    <source>
        <dbReference type="SMART" id="SM01321"/>
    </source>
</evidence>
<gene>
    <name evidence="2" type="ORF">JW498_04905</name>
</gene>
<comment type="caution">
    <text evidence="2">The sequence shown here is derived from an EMBL/GenBank/DDBJ whole genome shotgun (WGS) entry which is preliminary data.</text>
</comment>
<organism evidence="2 3">
    <name type="scientific">Amphritea pacifica</name>
    <dbReference type="NCBI Taxonomy" id="2811233"/>
    <lineage>
        <taxon>Bacteria</taxon>
        <taxon>Pseudomonadati</taxon>
        <taxon>Pseudomonadota</taxon>
        <taxon>Gammaproteobacteria</taxon>
        <taxon>Oceanospirillales</taxon>
        <taxon>Oceanospirillaceae</taxon>
        <taxon>Amphritea</taxon>
    </lineage>
</organism>
<dbReference type="Gene3D" id="3.30.70.1290">
    <property type="entry name" value="Transposase IS200-like"/>
    <property type="match status" value="1"/>
</dbReference>
<dbReference type="Pfam" id="PF01797">
    <property type="entry name" value="Y1_Tnp"/>
    <property type="match status" value="1"/>
</dbReference>
<accession>A0ABS2W4P5</accession>
<dbReference type="PANTHER" id="PTHR34322:SF2">
    <property type="entry name" value="TRANSPOSASE IS200-LIKE DOMAIN-CONTAINING PROTEIN"/>
    <property type="match status" value="1"/>
</dbReference>
<dbReference type="EMBL" id="JAFFZP010000005">
    <property type="protein sequence ID" value="MBN0986690.1"/>
    <property type="molecule type" value="Genomic_DNA"/>
</dbReference>